<dbReference type="InterPro" id="IPR012334">
    <property type="entry name" value="Pectin_lyas_fold"/>
</dbReference>
<keyword evidence="14" id="KW-1185">Reference proteome</keyword>
<feature type="signal peptide" evidence="12">
    <location>
        <begin position="1"/>
        <end position="19"/>
    </location>
</feature>
<dbReference type="Gene3D" id="2.160.20.10">
    <property type="entry name" value="Single-stranded right-handed beta-helix, Pectin lyase-like"/>
    <property type="match status" value="1"/>
</dbReference>
<dbReference type="OrthoDB" id="441042at2759"/>
<protein>
    <recommendedName>
        <fullName evidence="11">Probable pectate lyase F</fullName>
        <ecNumber evidence="5">4.2.2.2</ecNumber>
    </recommendedName>
</protein>
<dbReference type="Pfam" id="PF03211">
    <property type="entry name" value="Pectate_lyase"/>
    <property type="match status" value="1"/>
</dbReference>
<evidence type="ECO:0000256" key="10">
    <source>
        <dbReference type="ARBA" id="ARBA00025679"/>
    </source>
</evidence>
<name>A0A8S9ZYE8_9BILA</name>
<dbReference type="PANTHER" id="PTHR33407">
    <property type="entry name" value="PECTATE LYASE F-RELATED"/>
    <property type="match status" value="1"/>
</dbReference>
<evidence type="ECO:0000256" key="8">
    <source>
        <dbReference type="ARBA" id="ARBA00022837"/>
    </source>
</evidence>
<evidence type="ECO:0000313" key="13">
    <source>
        <dbReference type="EMBL" id="KAF7638185.1"/>
    </source>
</evidence>
<keyword evidence="6" id="KW-0964">Secreted</keyword>
<dbReference type="GO" id="GO:0045490">
    <property type="term" value="P:pectin catabolic process"/>
    <property type="evidence" value="ECO:0007669"/>
    <property type="project" value="TreeGrafter"/>
</dbReference>
<accession>A0A8S9ZYE8</accession>
<proteinExistence type="inferred from homology"/>
<evidence type="ECO:0000313" key="14">
    <source>
        <dbReference type="Proteomes" id="UP000605970"/>
    </source>
</evidence>
<dbReference type="AlphaFoldDB" id="A0A8S9ZYE8"/>
<keyword evidence="8" id="KW-0106">Calcium</keyword>
<dbReference type="PANTHER" id="PTHR33407:SF9">
    <property type="entry name" value="PECTATE LYASE F-RELATED"/>
    <property type="match status" value="1"/>
</dbReference>
<organism evidence="13 14">
    <name type="scientific">Meloidogyne graminicola</name>
    <dbReference type="NCBI Taxonomy" id="189291"/>
    <lineage>
        <taxon>Eukaryota</taxon>
        <taxon>Metazoa</taxon>
        <taxon>Ecdysozoa</taxon>
        <taxon>Nematoda</taxon>
        <taxon>Chromadorea</taxon>
        <taxon>Rhabditida</taxon>
        <taxon>Tylenchina</taxon>
        <taxon>Tylenchomorpha</taxon>
        <taxon>Tylenchoidea</taxon>
        <taxon>Meloidogynidae</taxon>
        <taxon>Meloidogyninae</taxon>
        <taxon>Meloidogyne</taxon>
    </lineage>
</organism>
<comment type="caution">
    <text evidence="13">The sequence shown here is derived from an EMBL/GenBank/DDBJ whole genome shotgun (WGS) entry which is preliminary data.</text>
</comment>
<dbReference type="GO" id="GO:0005576">
    <property type="term" value="C:extracellular region"/>
    <property type="evidence" value="ECO:0007669"/>
    <property type="project" value="UniProtKB-SubCell"/>
</dbReference>
<sequence>MINLIFIILFIQNIYLINCSFGPSYTNTIILNDTKIIDKDFDCEYVRYVQNPKTMGKGDANEFQKPLFEVKNGATLKRCIISGNVGTKGAVDGIHCTGSCTIKDCWNLQVGEDAITLISTNSNSVYNIIGGGAMNARGKVVQFDGAGQLNIDGFYIKNAQIGIRSCGNCDQQFTRKINVKNLKVENLQAGQFIVGVNKNYNDYAVLKNIQILGSSAKSVFVCKVFEGNKVHANPKVLDMEDNKGADGKYCIYGVNDIKYGN</sequence>
<evidence type="ECO:0000256" key="7">
    <source>
        <dbReference type="ARBA" id="ARBA00022729"/>
    </source>
</evidence>
<keyword evidence="7 12" id="KW-0732">Signal</keyword>
<evidence type="ECO:0000256" key="3">
    <source>
        <dbReference type="ARBA" id="ARBA00004613"/>
    </source>
</evidence>
<gene>
    <name evidence="13" type="ORF">Mgra_00002412</name>
</gene>
<feature type="chain" id="PRO_5035748049" description="Probable pectate lyase F" evidence="12">
    <location>
        <begin position="20"/>
        <end position="261"/>
    </location>
</feature>
<evidence type="ECO:0000256" key="2">
    <source>
        <dbReference type="ARBA" id="ARBA00001913"/>
    </source>
</evidence>
<dbReference type="InterPro" id="IPR004898">
    <property type="entry name" value="Pectate_lyase_PlyH/PlyE-like"/>
</dbReference>
<evidence type="ECO:0000256" key="5">
    <source>
        <dbReference type="ARBA" id="ARBA00012272"/>
    </source>
</evidence>
<evidence type="ECO:0000256" key="12">
    <source>
        <dbReference type="SAM" id="SignalP"/>
    </source>
</evidence>
<dbReference type="SUPFAM" id="SSF51126">
    <property type="entry name" value="Pectin lyase-like"/>
    <property type="match status" value="1"/>
</dbReference>
<evidence type="ECO:0000256" key="4">
    <source>
        <dbReference type="ARBA" id="ARBA00006463"/>
    </source>
</evidence>
<comment type="similarity">
    <text evidence="4">Belongs to the polysaccharide lyase 3 family.</text>
</comment>
<comment type="subcellular location">
    <subcellularLocation>
        <location evidence="3">Secreted</location>
    </subcellularLocation>
</comment>
<evidence type="ECO:0000256" key="6">
    <source>
        <dbReference type="ARBA" id="ARBA00022525"/>
    </source>
</evidence>
<keyword evidence="9" id="KW-0456">Lyase</keyword>
<evidence type="ECO:0000256" key="1">
    <source>
        <dbReference type="ARBA" id="ARBA00000695"/>
    </source>
</evidence>
<evidence type="ECO:0000256" key="9">
    <source>
        <dbReference type="ARBA" id="ARBA00023239"/>
    </source>
</evidence>
<dbReference type="InterPro" id="IPR011050">
    <property type="entry name" value="Pectin_lyase_fold/virulence"/>
</dbReference>
<comment type="function">
    <text evidence="10">Pectinolytic enzyme consist of four classes of enzymes: pectin lyase, polygalacturonase, pectin methylesterase and rhamnogalacturonase. Among pectinolytic enzymes, pectin lyase is the most important in depolymerization of pectin, since it cleaves internal glycosidic bonds of highly methylated pectins. Favors pectate, the anion, over pectin, the methyl ester.</text>
</comment>
<dbReference type="GO" id="GO:0030570">
    <property type="term" value="F:pectate lyase activity"/>
    <property type="evidence" value="ECO:0007669"/>
    <property type="project" value="UniProtKB-EC"/>
</dbReference>
<dbReference type="EC" id="4.2.2.2" evidence="5"/>
<comment type="catalytic activity">
    <reaction evidence="1">
        <text>Eliminative cleavage of (1-&gt;4)-alpha-D-galacturonan to give oligosaccharides with 4-deoxy-alpha-D-galact-4-enuronosyl groups at their non-reducing ends.</text>
        <dbReference type="EC" id="4.2.2.2"/>
    </reaction>
</comment>
<reference evidence="13" key="1">
    <citation type="journal article" date="2020" name="Ecol. Evol.">
        <title>Genome structure and content of the rice root-knot nematode (Meloidogyne graminicola).</title>
        <authorList>
            <person name="Phan N.T."/>
            <person name="Danchin E.G.J."/>
            <person name="Klopp C."/>
            <person name="Perfus-Barbeoch L."/>
            <person name="Kozlowski D.K."/>
            <person name="Koutsovoulos G.D."/>
            <person name="Lopez-Roques C."/>
            <person name="Bouchez O."/>
            <person name="Zahm M."/>
            <person name="Besnard G."/>
            <person name="Bellafiore S."/>
        </authorList>
    </citation>
    <scope>NUCLEOTIDE SEQUENCE</scope>
    <source>
        <strain evidence="13">VN-18</strain>
    </source>
</reference>
<dbReference type="Proteomes" id="UP000605970">
    <property type="component" value="Unassembled WGS sequence"/>
</dbReference>
<evidence type="ECO:0000256" key="11">
    <source>
        <dbReference type="ARBA" id="ARBA00039895"/>
    </source>
</evidence>
<comment type="cofactor">
    <cofactor evidence="2">
        <name>Ca(2+)</name>
        <dbReference type="ChEBI" id="CHEBI:29108"/>
    </cofactor>
</comment>
<dbReference type="EMBL" id="JABEBT010000014">
    <property type="protein sequence ID" value="KAF7638185.1"/>
    <property type="molecule type" value="Genomic_DNA"/>
</dbReference>